<evidence type="ECO:0000313" key="2">
    <source>
        <dbReference type="EMBL" id="KZP06869.1"/>
    </source>
</evidence>
<keyword evidence="3" id="KW-1185">Reference proteome</keyword>
<feature type="compositionally biased region" description="Basic and acidic residues" evidence="1">
    <location>
        <begin position="66"/>
        <end position="76"/>
    </location>
</feature>
<dbReference type="Proteomes" id="UP000076532">
    <property type="component" value="Unassembled WGS sequence"/>
</dbReference>
<gene>
    <name evidence="2" type="ORF">FIBSPDRAFT_876066</name>
</gene>
<organism evidence="2 3">
    <name type="scientific">Athelia psychrophila</name>
    <dbReference type="NCBI Taxonomy" id="1759441"/>
    <lineage>
        <taxon>Eukaryota</taxon>
        <taxon>Fungi</taxon>
        <taxon>Dikarya</taxon>
        <taxon>Basidiomycota</taxon>
        <taxon>Agaricomycotina</taxon>
        <taxon>Agaricomycetes</taxon>
        <taxon>Agaricomycetidae</taxon>
        <taxon>Atheliales</taxon>
        <taxon>Atheliaceae</taxon>
        <taxon>Athelia</taxon>
    </lineage>
</organism>
<feature type="region of interest" description="Disordered" evidence="1">
    <location>
        <begin position="64"/>
        <end position="90"/>
    </location>
</feature>
<accession>A0A167X6C4</accession>
<proteinExistence type="predicted"/>
<reference evidence="2 3" key="1">
    <citation type="journal article" date="2016" name="Mol. Biol. Evol.">
        <title>Comparative Genomics of Early-Diverging Mushroom-Forming Fungi Provides Insights into the Origins of Lignocellulose Decay Capabilities.</title>
        <authorList>
            <person name="Nagy L.G."/>
            <person name="Riley R."/>
            <person name="Tritt A."/>
            <person name="Adam C."/>
            <person name="Daum C."/>
            <person name="Floudas D."/>
            <person name="Sun H."/>
            <person name="Yadav J.S."/>
            <person name="Pangilinan J."/>
            <person name="Larsson K.H."/>
            <person name="Matsuura K."/>
            <person name="Barry K."/>
            <person name="Labutti K."/>
            <person name="Kuo R."/>
            <person name="Ohm R.A."/>
            <person name="Bhattacharya S.S."/>
            <person name="Shirouzu T."/>
            <person name="Yoshinaga Y."/>
            <person name="Martin F.M."/>
            <person name="Grigoriev I.V."/>
            <person name="Hibbett D.S."/>
        </authorList>
    </citation>
    <scope>NUCLEOTIDE SEQUENCE [LARGE SCALE GENOMIC DNA]</scope>
    <source>
        <strain evidence="2 3">CBS 109695</strain>
    </source>
</reference>
<evidence type="ECO:0000313" key="3">
    <source>
        <dbReference type="Proteomes" id="UP000076532"/>
    </source>
</evidence>
<sequence>MKSRLAHALPTPCILSAHRTRFLQLAPIGYMVHTIPTAPTPTIAPTIGVSTVAGTLSCCETWPSHPRGEHQRDGRGGEGGVNDVQRVLQG</sequence>
<protein>
    <submittedName>
        <fullName evidence="2">Uncharacterized protein</fullName>
    </submittedName>
</protein>
<evidence type="ECO:0000256" key="1">
    <source>
        <dbReference type="SAM" id="MobiDB-lite"/>
    </source>
</evidence>
<name>A0A167X6C4_9AGAM</name>
<dbReference type="EMBL" id="KV417770">
    <property type="protein sequence ID" value="KZP06869.1"/>
    <property type="molecule type" value="Genomic_DNA"/>
</dbReference>
<dbReference type="AlphaFoldDB" id="A0A167X6C4"/>